<dbReference type="RefSeq" id="WP_110317281.1">
    <property type="nucleotide sequence ID" value="NZ_QJJU01000011.1"/>
</dbReference>
<dbReference type="PANTHER" id="PTHR35176:SF6">
    <property type="entry name" value="HEME OXYGENASE HI_0854-RELATED"/>
    <property type="match status" value="1"/>
</dbReference>
<gene>
    <name evidence="3" type="ORF">C8E89_1111</name>
</gene>
<comment type="caution">
    <text evidence="3">The sequence shown here is derived from an EMBL/GenBank/DDBJ whole genome shotgun (WGS) entry which is preliminary data.</text>
</comment>
<name>A0A318HEA7_9MYCO</name>
<dbReference type="SUPFAM" id="SSF50475">
    <property type="entry name" value="FMN-binding split barrel"/>
    <property type="match status" value="1"/>
</dbReference>
<dbReference type="Pfam" id="PF01243">
    <property type="entry name" value="PNPOx_N"/>
    <property type="match status" value="1"/>
</dbReference>
<keyword evidence="1" id="KW-0560">Oxidoreductase</keyword>
<accession>A0A318HEA7</accession>
<keyword evidence="4" id="KW-1185">Reference proteome</keyword>
<sequence length="161" mass="18419">MARIRAELALTAEELEQLMTTSWNMRVATIGPGERINLTPLWFGWASGRVYFFGRGQKVTNLRRNPACTVLVDRNEQYADLEGAMFQGRATVLENAEQEEADPHLEEVRWLMGAKYSGGHGETQGDERVRYPQTAVGRSARWVVFEPSRLITWDNHKLPKR</sequence>
<dbReference type="GO" id="GO:0016627">
    <property type="term" value="F:oxidoreductase activity, acting on the CH-CH group of donors"/>
    <property type="evidence" value="ECO:0007669"/>
    <property type="project" value="TreeGrafter"/>
</dbReference>
<dbReference type="OrthoDB" id="162914at2"/>
<evidence type="ECO:0000313" key="4">
    <source>
        <dbReference type="Proteomes" id="UP000247781"/>
    </source>
</evidence>
<protein>
    <submittedName>
        <fullName evidence="3">Pyridoxamine 5'-phosphate oxidase</fullName>
    </submittedName>
</protein>
<organism evidence="3 4">
    <name type="scientific">Mycolicibacterium moriokaense</name>
    <dbReference type="NCBI Taxonomy" id="39691"/>
    <lineage>
        <taxon>Bacteria</taxon>
        <taxon>Bacillati</taxon>
        <taxon>Actinomycetota</taxon>
        <taxon>Actinomycetes</taxon>
        <taxon>Mycobacteriales</taxon>
        <taxon>Mycobacteriaceae</taxon>
        <taxon>Mycolicibacterium</taxon>
    </lineage>
</organism>
<dbReference type="InterPro" id="IPR052019">
    <property type="entry name" value="F420H2_bilvrd_red/Heme_oxyg"/>
</dbReference>
<evidence type="ECO:0000259" key="2">
    <source>
        <dbReference type="Pfam" id="PF01243"/>
    </source>
</evidence>
<reference evidence="3 4" key="2">
    <citation type="submission" date="2018-06" db="EMBL/GenBank/DDBJ databases">
        <title>Sequencing of bacterial isolates from soil warming experiment in Harvard Forest, Massachusetts, USA.</title>
        <authorList>
            <person name="Deangelis K.PhD."/>
        </authorList>
    </citation>
    <scope>NUCLEOTIDE SEQUENCE [LARGE SCALE GENOMIC DNA]</scope>
    <source>
        <strain evidence="3 4">GAS496</strain>
    </source>
</reference>
<dbReference type="PANTHER" id="PTHR35176">
    <property type="entry name" value="HEME OXYGENASE HI_0854-RELATED"/>
    <property type="match status" value="1"/>
</dbReference>
<dbReference type="Proteomes" id="UP000247781">
    <property type="component" value="Unassembled WGS sequence"/>
</dbReference>
<proteinExistence type="predicted"/>
<evidence type="ECO:0000256" key="1">
    <source>
        <dbReference type="ARBA" id="ARBA00023002"/>
    </source>
</evidence>
<dbReference type="GO" id="GO:0005829">
    <property type="term" value="C:cytosol"/>
    <property type="evidence" value="ECO:0007669"/>
    <property type="project" value="TreeGrafter"/>
</dbReference>
<dbReference type="InterPro" id="IPR011576">
    <property type="entry name" value="Pyridox_Oxase_N"/>
</dbReference>
<dbReference type="Gene3D" id="2.30.110.10">
    <property type="entry name" value="Electron Transport, Fmn-binding Protein, Chain A"/>
    <property type="match status" value="1"/>
</dbReference>
<dbReference type="GO" id="GO:0070967">
    <property type="term" value="F:coenzyme F420 binding"/>
    <property type="evidence" value="ECO:0007669"/>
    <property type="project" value="TreeGrafter"/>
</dbReference>
<evidence type="ECO:0000313" key="3">
    <source>
        <dbReference type="EMBL" id="PXX07218.1"/>
    </source>
</evidence>
<feature type="domain" description="Pyridoxamine 5'-phosphate oxidase N-terminal" evidence="2">
    <location>
        <begin position="13"/>
        <end position="100"/>
    </location>
</feature>
<reference evidence="4" key="1">
    <citation type="submission" date="2018-05" db="EMBL/GenBank/DDBJ databases">
        <authorList>
            <person name="Deangelis K."/>
            <person name="Huntemann M."/>
            <person name="Clum A."/>
            <person name="Pillay M."/>
            <person name="Palaniappan K."/>
            <person name="Varghese N."/>
            <person name="Mikhailova N."/>
            <person name="Stamatis D."/>
            <person name="Reddy T."/>
            <person name="Daum C."/>
            <person name="Shapiro N."/>
            <person name="Ivanova N."/>
            <person name="Kyrpides N."/>
            <person name="Woyke T."/>
        </authorList>
    </citation>
    <scope>NUCLEOTIDE SEQUENCE [LARGE SCALE GENOMIC DNA]</scope>
    <source>
        <strain evidence="4">GAS496</strain>
    </source>
</reference>
<dbReference type="InterPro" id="IPR012349">
    <property type="entry name" value="Split_barrel_FMN-bd"/>
</dbReference>
<dbReference type="EMBL" id="QJJU01000011">
    <property type="protein sequence ID" value="PXX07218.1"/>
    <property type="molecule type" value="Genomic_DNA"/>
</dbReference>
<dbReference type="AlphaFoldDB" id="A0A318HEA7"/>